<feature type="region of interest" description="Disordered" evidence="1">
    <location>
        <begin position="295"/>
        <end position="320"/>
    </location>
</feature>
<evidence type="ECO:0000256" key="1">
    <source>
        <dbReference type="SAM" id="MobiDB-lite"/>
    </source>
</evidence>
<protein>
    <submittedName>
        <fullName evidence="2">Uncharacterized protein</fullName>
    </submittedName>
</protein>
<accession>A0A0D1WZ72</accession>
<feature type="compositionally biased region" description="Polar residues" evidence="1">
    <location>
        <begin position="1"/>
        <end position="19"/>
    </location>
</feature>
<sequence>MSTASSTTQPGQDPASQFETRLRESQDFDPVSFLNDNLPALNLSSQPQTQTQSHTQTHPQKGDRSTHLQNASTGTLNLLSTLNTSNIRSTSELTSLTDDIIRSGNRLAYEVEVLRGDVNGLHDLLTEALRNDIDLFVRQVSADQELDPEAETKDAHQGIQASQEPDFMIQLRTLEKVRARLEAVIAIFGEAMKWPVVPSELPGGSNLISVSAPELGIQSTEEDDKAREALRNIRSEITELLNSGPDSHAGLEAATRRVEEYRQIALLWKGTGEEKVRTKFVDTLTRLVEDRKRTLQSQKVSRDTKADNAARPSSAMGRITKASSEVTGAAGLFRNLQRLKDDLYLE</sequence>
<dbReference type="GeneID" id="27320387"/>
<evidence type="ECO:0000313" key="3">
    <source>
        <dbReference type="Proteomes" id="UP000054302"/>
    </source>
</evidence>
<name>A0A0D1WZ72_EXOME</name>
<dbReference type="HOGENOM" id="CLU_024203_0_0_1"/>
<organism evidence="2 3">
    <name type="scientific">Exophiala mesophila</name>
    <name type="common">Black yeast-like fungus</name>
    <dbReference type="NCBI Taxonomy" id="212818"/>
    <lineage>
        <taxon>Eukaryota</taxon>
        <taxon>Fungi</taxon>
        <taxon>Dikarya</taxon>
        <taxon>Ascomycota</taxon>
        <taxon>Pezizomycotina</taxon>
        <taxon>Eurotiomycetes</taxon>
        <taxon>Chaetothyriomycetidae</taxon>
        <taxon>Chaetothyriales</taxon>
        <taxon>Herpotrichiellaceae</taxon>
        <taxon>Exophiala</taxon>
    </lineage>
</organism>
<dbReference type="STRING" id="212818.A0A0D1WZ72"/>
<dbReference type="OMA" id="FGEAMHW"/>
<reference evidence="2 3" key="1">
    <citation type="submission" date="2015-01" db="EMBL/GenBank/DDBJ databases">
        <title>The Genome Sequence of Exophiala mesophila CBS40295.</title>
        <authorList>
            <consortium name="The Broad Institute Genomics Platform"/>
            <person name="Cuomo C."/>
            <person name="de Hoog S."/>
            <person name="Gorbushina A."/>
            <person name="Stielow B."/>
            <person name="Teixiera M."/>
            <person name="Abouelleil A."/>
            <person name="Chapman S.B."/>
            <person name="Priest M."/>
            <person name="Young S.K."/>
            <person name="Wortman J."/>
            <person name="Nusbaum C."/>
            <person name="Birren B."/>
        </authorList>
    </citation>
    <scope>NUCLEOTIDE SEQUENCE [LARGE SCALE GENOMIC DNA]</scope>
    <source>
        <strain evidence="2 3">CBS 40295</strain>
    </source>
</reference>
<dbReference type="AlphaFoldDB" id="A0A0D1WZ72"/>
<dbReference type="EMBL" id="KN847521">
    <property type="protein sequence ID" value="KIV94810.1"/>
    <property type="molecule type" value="Genomic_DNA"/>
</dbReference>
<feature type="region of interest" description="Disordered" evidence="1">
    <location>
        <begin position="1"/>
        <end position="68"/>
    </location>
</feature>
<keyword evidence="3" id="KW-1185">Reference proteome</keyword>
<dbReference type="RefSeq" id="XP_016226384.1">
    <property type="nucleotide sequence ID" value="XM_016366866.1"/>
</dbReference>
<dbReference type="VEuPathDB" id="FungiDB:PV10_02542"/>
<gene>
    <name evidence="2" type="ORF">PV10_02542</name>
</gene>
<dbReference type="Proteomes" id="UP000054302">
    <property type="component" value="Unassembled WGS sequence"/>
</dbReference>
<proteinExistence type="predicted"/>
<evidence type="ECO:0000313" key="2">
    <source>
        <dbReference type="EMBL" id="KIV94810.1"/>
    </source>
</evidence>
<dbReference type="OrthoDB" id="5413829at2759"/>
<feature type="compositionally biased region" description="Low complexity" evidence="1">
    <location>
        <begin position="44"/>
        <end position="59"/>
    </location>
</feature>